<dbReference type="GO" id="GO:0030897">
    <property type="term" value="C:HOPS complex"/>
    <property type="evidence" value="ECO:0007669"/>
    <property type="project" value="TreeGrafter"/>
</dbReference>
<dbReference type="GO" id="GO:0009267">
    <property type="term" value="P:cellular response to starvation"/>
    <property type="evidence" value="ECO:0007669"/>
    <property type="project" value="TreeGrafter"/>
</dbReference>
<comment type="caution">
    <text evidence="6">The sequence shown here is derived from an EMBL/GenBank/DDBJ whole genome shotgun (WGS) entry which is preliminary data.</text>
</comment>
<evidence type="ECO:0000256" key="1">
    <source>
        <dbReference type="ARBA" id="ARBA00022448"/>
    </source>
</evidence>
<dbReference type="Proteomes" id="UP001150904">
    <property type="component" value="Unassembled WGS sequence"/>
</dbReference>
<sequence>MDAPGANTANGSANKGLSEPDTSRIPPTDTNPDEHERRHANSDDDSEGSDHDAEEEEEEESDEEDEEDEEPRLKYAYLTKHLGSVYRNGDATSTFLVAGDKMIVGTHNGVIHVLSLPLLQPLRVYQAHSASVTSISISPFPPPLPNFKADALAKQAAEEHGSLSRASSSAGSIRGQPRPNQHSSVPATPSNSFYIASASIDGNVCVSSLVDPKDILKRNFGRPVQAVALSPDYKSDRTFISGGRAGELVLTTGGRLGVSSNATTMGGATAAASSWLGSMGLGANSGKDTVLHSGEGTISTIRWSLSGKYVVWVNEEGIKIMRSNLHLESSESEFAWKRISHIDRPNGPGWEEMASVWKARAEWIDQAALDDADNLDPTNETTHHKAPSNSTDEKVEKLVVGWGGTVWVIDVYPDRASKSSKGEKYGSAEVSTILRTDCVISGISLYTQRLLVVLAYIEADNDPAEGDGRSSGIRHRQRGLEPELRIIDIATKEELSADTLSVSRFAGLTSSDYYLSVLPPWRTPEGQVVQRGALGAIGHGLLDATMYSARLFSSGASIRSTTSSGDKVSGRVPPSFSSRHLSAEDGLPKEVQEVAGAPGAKIFVHSPYDCVVAVKRDLSDRLSWLSSCGQYEEAWNLVDEHPEAAGPAPDLNEATAGSLKSKNSLGDFFADGQSSVMTAGRTTAPAAEQEKARLGELWLEQLVGDEKWSEAAEVCGKVLRNPARWEHWAWVFVKKDQLDEITPHIPVDLHPSLPAEIYEFILNHYVSRDLNRFKELVDTWPSDLFDPNNVAVAIEEQINSPSIETESEEWRILTDCLAKLFLVGGHYREALHCYVRLQDADAAMSLIKEHHLVDAISDDIPAFIMIRISKAQMKSAPKSELEELAAEPIQLLASEAYTGIVRPETVVSQLQAANRVLFIYFYLRALWRGESLPHETSKPRRGRGAHARDAASKLAADEGKALIDGFADTAVEVFADYDRPLLMEFLQTSISYTFETAIHICEQRRFTQELIYLLSKMGQTKRALNLILSDLKDVSQAISFAKSQDDPDLWEDLLDYSMDKPKFIHGLLVEAGTSIDPIKLVRRIPSGLEIEGLRDGLTRLIREHDLQASISHGAARVMQGEVALGMHTLRRGQRRGIKFDTFEEKVNIMRDGDLTPTAKTHNQEAVSESSLSAKRAGPGPGKCGGCNARFEANEKEILIGFACGHVFHLSHLHSEASQQSNTSSPTGSAGRTPRPSSPSDEPASFTASRTVGPKVTTARLLRDKIGDGCRICALTRKIESLGSEVEA</sequence>
<dbReference type="PROSITE" id="PS50236">
    <property type="entry name" value="CHCR"/>
    <property type="match status" value="1"/>
</dbReference>
<feature type="compositionally biased region" description="Low complexity" evidence="4">
    <location>
        <begin position="163"/>
        <end position="175"/>
    </location>
</feature>
<feature type="compositionally biased region" description="Polar residues" evidence="4">
    <location>
        <begin position="1157"/>
        <end position="1172"/>
    </location>
</feature>
<feature type="compositionally biased region" description="Polar residues" evidence="4">
    <location>
        <begin position="1215"/>
        <end position="1229"/>
    </location>
</feature>
<dbReference type="GO" id="GO:0034058">
    <property type="term" value="P:endosomal vesicle fusion"/>
    <property type="evidence" value="ECO:0007669"/>
    <property type="project" value="TreeGrafter"/>
</dbReference>
<reference evidence="6" key="2">
    <citation type="journal article" date="2023" name="IMA Fungus">
        <title>Comparative genomic study of the Penicillium genus elucidates a diverse pangenome and 15 lateral gene transfer events.</title>
        <authorList>
            <person name="Petersen C."/>
            <person name="Sorensen T."/>
            <person name="Nielsen M.R."/>
            <person name="Sondergaard T.E."/>
            <person name="Sorensen J.L."/>
            <person name="Fitzpatrick D.A."/>
            <person name="Frisvad J.C."/>
            <person name="Nielsen K.L."/>
        </authorList>
    </citation>
    <scope>NUCLEOTIDE SEQUENCE</scope>
    <source>
        <strain evidence="6">IBT 15544</strain>
    </source>
</reference>
<reference evidence="6" key="1">
    <citation type="submission" date="2022-12" db="EMBL/GenBank/DDBJ databases">
        <authorList>
            <person name="Petersen C."/>
        </authorList>
    </citation>
    <scope>NUCLEOTIDE SEQUENCE</scope>
    <source>
        <strain evidence="6">IBT 15544</strain>
    </source>
</reference>
<proteinExistence type="predicted"/>
<dbReference type="InterPro" id="IPR045111">
    <property type="entry name" value="Vps41/Vps8"/>
</dbReference>
<dbReference type="FunFam" id="1.25.40.10:FF:000510">
    <property type="entry name" value="Vacuolar assembly protein, putative"/>
    <property type="match status" value="1"/>
</dbReference>
<evidence type="ECO:0000259" key="5">
    <source>
        <dbReference type="Pfam" id="PF23411"/>
    </source>
</evidence>
<evidence type="ECO:0000313" key="7">
    <source>
        <dbReference type="Proteomes" id="UP001150904"/>
    </source>
</evidence>
<dbReference type="GO" id="GO:0006623">
    <property type="term" value="P:protein targeting to vacuole"/>
    <property type="evidence" value="ECO:0007669"/>
    <property type="project" value="InterPro"/>
</dbReference>
<dbReference type="Gene3D" id="1.25.40.10">
    <property type="entry name" value="Tetratricopeptide repeat domain"/>
    <property type="match status" value="1"/>
</dbReference>
<dbReference type="SMART" id="SM00299">
    <property type="entry name" value="CLH"/>
    <property type="match status" value="1"/>
</dbReference>
<evidence type="ECO:0000256" key="3">
    <source>
        <dbReference type="PROSITE-ProRule" id="PRU01006"/>
    </source>
</evidence>
<accession>A0A9W9T6S8</accession>
<dbReference type="InterPro" id="IPR057780">
    <property type="entry name" value="Beta-prop_Vps41"/>
</dbReference>
<protein>
    <recommendedName>
        <fullName evidence="5">Vps41 beta-propeller domain-containing protein</fullName>
    </recommendedName>
</protein>
<feature type="compositionally biased region" description="Basic and acidic residues" evidence="4">
    <location>
        <begin position="32"/>
        <end position="42"/>
    </location>
</feature>
<name>A0A9W9T6S8_9EURO</name>
<dbReference type="SUPFAM" id="SSF50978">
    <property type="entry name" value="WD40 repeat-like"/>
    <property type="match status" value="1"/>
</dbReference>
<feature type="region of interest" description="Disordered" evidence="4">
    <location>
        <begin position="1"/>
        <end position="70"/>
    </location>
</feature>
<evidence type="ECO:0000256" key="2">
    <source>
        <dbReference type="ARBA" id="ARBA00022927"/>
    </source>
</evidence>
<feature type="domain" description="Vps41 beta-propeller" evidence="5">
    <location>
        <begin position="395"/>
        <end position="517"/>
    </location>
</feature>
<organism evidence="6 7">
    <name type="scientific">Penicillium cinerascens</name>
    <dbReference type="NCBI Taxonomy" id="70096"/>
    <lineage>
        <taxon>Eukaryota</taxon>
        <taxon>Fungi</taxon>
        <taxon>Dikarya</taxon>
        <taxon>Ascomycota</taxon>
        <taxon>Pezizomycotina</taxon>
        <taxon>Eurotiomycetes</taxon>
        <taxon>Eurotiomycetidae</taxon>
        <taxon>Eurotiales</taxon>
        <taxon>Aspergillaceae</taxon>
        <taxon>Penicillium</taxon>
    </lineage>
</organism>
<feature type="domain" description="Vps41 beta-propeller" evidence="5">
    <location>
        <begin position="191"/>
        <end position="260"/>
    </location>
</feature>
<feature type="region of interest" description="Disordered" evidence="4">
    <location>
        <begin position="373"/>
        <end position="392"/>
    </location>
</feature>
<keyword evidence="7" id="KW-1185">Reference proteome</keyword>
<feature type="region of interest" description="Disordered" evidence="4">
    <location>
        <begin position="1214"/>
        <end position="1251"/>
    </location>
</feature>
<dbReference type="InterPro" id="IPR015943">
    <property type="entry name" value="WD40/YVTN_repeat-like_dom_sf"/>
</dbReference>
<dbReference type="InterPro" id="IPR011990">
    <property type="entry name" value="TPR-like_helical_dom_sf"/>
</dbReference>
<dbReference type="GO" id="GO:0005770">
    <property type="term" value="C:late endosome"/>
    <property type="evidence" value="ECO:0007669"/>
    <property type="project" value="TreeGrafter"/>
</dbReference>
<feature type="region of interest" description="Disordered" evidence="4">
    <location>
        <begin position="560"/>
        <end position="584"/>
    </location>
</feature>
<dbReference type="Gene3D" id="2.130.10.10">
    <property type="entry name" value="YVTN repeat-like/Quinoprotein amine dehydrogenase"/>
    <property type="match status" value="1"/>
</dbReference>
<feature type="compositionally biased region" description="Acidic residues" evidence="4">
    <location>
        <begin position="43"/>
        <end position="70"/>
    </location>
</feature>
<feature type="region of interest" description="Disordered" evidence="4">
    <location>
        <begin position="153"/>
        <end position="188"/>
    </location>
</feature>
<dbReference type="Pfam" id="PF23556">
    <property type="entry name" value="TPR_Vps41"/>
    <property type="match status" value="2"/>
</dbReference>
<dbReference type="InterPro" id="IPR000547">
    <property type="entry name" value="Clathrin_H-chain/VPS_repeat"/>
</dbReference>
<dbReference type="OrthoDB" id="244107at2759"/>
<dbReference type="GO" id="GO:0016236">
    <property type="term" value="P:macroautophagy"/>
    <property type="evidence" value="ECO:0007669"/>
    <property type="project" value="TreeGrafter"/>
</dbReference>
<evidence type="ECO:0000256" key="4">
    <source>
        <dbReference type="SAM" id="MobiDB-lite"/>
    </source>
</evidence>
<keyword evidence="2" id="KW-0653">Protein transport</keyword>
<dbReference type="PANTHER" id="PTHR12616">
    <property type="entry name" value="VACUOLAR PROTEIN SORTING VPS41"/>
    <property type="match status" value="1"/>
</dbReference>
<feature type="compositionally biased region" description="Polar residues" evidence="4">
    <location>
        <begin position="178"/>
        <end position="188"/>
    </location>
</feature>
<dbReference type="PANTHER" id="PTHR12616:SF1">
    <property type="entry name" value="VACUOLAR PROTEIN SORTING-ASSOCIATED PROTEIN 41 HOMOLOG"/>
    <property type="match status" value="1"/>
</dbReference>
<gene>
    <name evidence="6" type="ORF">N7498_003344</name>
</gene>
<keyword evidence="1" id="KW-0813">Transport</keyword>
<feature type="region of interest" description="Disordered" evidence="4">
    <location>
        <begin position="1153"/>
        <end position="1181"/>
    </location>
</feature>
<dbReference type="EMBL" id="JAPQKR010000008">
    <property type="protein sequence ID" value="KAJ5211698.1"/>
    <property type="molecule type" value="Genomic_DNA"/>
</dbReference>
<dbReference type="Pfam" id="PF23411">
    <property type="entry name" value="Beta-prop_Vps41"/>
    <property type="match status" value="2"/>
</dbReference>
<feature type="repeat" description="CHCR" evidence="3">
    <location>
        <begin position="891"/>
        <end position="1066"/>
    </location>
</feature>
<dbReference type="RefSeq" id="XP_058309868.1">
    <property type="nucleotide sequence ID" value="XM_058450406.1"/>
</dbReference>
<dbReference type="GeneID" id="83177707"/>
<dbReference type="InterPro" id="IPR036322">
    <property type="entry name" value="WD40_repeat_dom_sf"/>
</dbReference>
<evidence type="ECO:0000313" key="6">
    <source>
        <dbReference type="EMBL" id="KAJ5211698.1"/>
    </source>
</evidence>